<dbReference type="CDD" id="cd00067">
    <property type="entry name" value="GAL4"/>
    <property type="match status" value="1"/>
</dbReference>
<dbReference type="RefSeq" id="XP_018657550.1">
    <property type="nucleotide sequence ID" value="XM_018809282.1"/>
</dbReference>
<dbReference type="EMBL" id="JPDN02000032">
    <property type="protein sequence ID" value="PON23121.1"/>
    <property type="molecule type" value="Genomic_DNA"/>
</dbReference>
<keyword evidence="4" id="KW-1185">Reference proteome</keyword>
<dbReference type="AlphaFoldDB" id="A0A2P4ZFQ7"/>
<name>A0A2P4ZFQ7_9HYPO</name>
<proteinExistence type="predicted"/>
<dbReference type="GO" id="GO:0008270">
    <property type="term" value="F:zinc ion binding"/>
    <property type="evidence" value="ECO:0007669"/>
    <property type="project" value="InterPro"/>
</dbReference>
<keyword evidence="1" id="KW-0539">Nucleus</keyword>
<dbReference type="Proteomes" id="UP000054821">
    <property type="component" value="Unassembled WGS sequence"/>
</dbReference>
<organism evidence="3 4">
    <name type="scientific">Trichoderma gamsii</name>
    <dbReference type="NCBI Taxonomy" id="398673"/>
    <lineage>
        <taxon>Eukaryota</taxon>
        <taxon>Fungi</taxon>
        <taxon>Dikarya</taxon>
        <taxon>Ascomycota</taxon>
        <taxon>Pezizomycotina</taxon>
        <taxon>Sordariomycetes</taxon>
        <taxon>Hypocreomycetidae</taxon>
        <taxon>Hypocreales</taxon>
        <taxon>Hypocreaceae</taxon>
        <taxon>Trichoderma</taxon>
    </lineage>
</organism>
<comment type="caution">
    <text evidence="3">The sequence shown here is derived from an EMBL/GenBank/DDBJ whole genome shotgun (WGS) entry which is preliminary data.</text>
</comment>
<dbReference type="InterPro" id="IPR036864">
    <property type="entry name" value="Zn2-C6_fun-type_DNA-bd_sf"/>
</dbReference>
<gene>
    <name evidence="3" type="ORF">TGAM01_v208126</name>
</gene>
<dbReference type="Gene3D" id="4.10.240.10">
    <property type="entry name" value="Zn(2)-C6 fungal-type DNA-binding domain"/>
    <property type="match status" value="1"/>
</dbReference>
<dbReference type="SMART" id="SM00066">
    <property type="entry name" value="GAL4"/>
    <property type="match status" value="1"/>
</dbReference>
<dbReference type="GeneID" id="29989365"/>
<protein>
    <recommendedName>
        <fullName evidence="2">Zn(2)-C6 fungal-type domain-containing protein</fullName>
    </recommendedName>
</protein>
<reference evidence="3 4" key="1">
    <citation type="journal article" date="2016" name="Genome Announc.">
        <title>Draft Whole-Genome Sequence of Trichoderma gamsii T6085, a Promising Biocontrol Agent of Fusarium Head Blight on Wheat.</title>
        <authorList>
            <person name="Baroncelli R."/>
            <person name="Zapparata A."/>
            <person name="Piaggeschi G."/>
            <person name="Sarrocco S."/>
            <person name="Vannacci G."/>
        </authorList>
    </citation>
    <scope>NUCLEOTIDE SEQUENCE [LARGE SCALE GENOMIC DNA]</scope>
    <source>
        <strain evidence="3 4">T6085</strain>
    </source>
</reference>
<evidence type="ECO:0000313" key="4">
    <source>
        <dbReference type="Proteomes" id="UP000054821"/>
    </source>
</evidence>
<sequence length="329" mass="36477">MATIRKACRNCTSSKRKCTIQVPQCDRCSKKGLQCVYDLEPLSASPVDMKKDFKAASSTFDSVEVGYCVIKTLASLPSGNPEIYKHEETFIFDTMRIVVQSVHELLWKGKPALFIHPSLHMHGNYNHYAVLAENQTGGVNHPGFKRLLKVDIKAAPILEALTAVQALLIHITSSLFSLDALEQANAEKFTDLLSVWTQALLLEAQPKLPAALSPWQTWLFGESVRRTILMSHAVALLFFSLKHGFCSNCLFFESLPLDRRLGLWLAESPQAWIATAGAKLGKEVGEQLSSLHVFAQNLDMKSPDFSGDIFLALIAIGHNGRHMNRTKGT</sequence>
<dbReference type="Pfam" id="PF00172">
    <property type="entry name" value="Zn_clus"/>
    <property type="match status" value="1"/>
</dbReference>
<evidence type="ECO:0000256" key="1">
    <source>
        <dbReference type="ARBA" id="ARBA00023242"/>
    </source>
</evidence>
<evidence type="ECO:0000259" key="2">
    <source>
        <dbReference type="PROSITE" id="PS50048"/>
    </source>
</evidence>
<dbReference type="InterPro" id="IPR001138">
    <property type="entry name" value="Zn2Cys6_DnaBD"/>
</dbReference>
<dbReference type="GO" id="GO:0000981">
    <property type="term" value="F:DNA-binding transcription factor activity, RNA polymerase II-specific"/>
    <property type="evidence" value="ECO:0007669"/>
    <property type="project" value="InterPro"/>
</dbReference>
<dbReference type="SUPFAM" id="SSF57701">
    <property type="entry name" value="Zn2/Cys6 DNA-binding domain"/>
    <property type="match status" value="1"/>
</dbReference>
<dbReference type="PROSITE" id="PS50048">
    <property type="entry name" value="ZN2_CY6_FUNGAL_2"/>
    <property type="match status" value="1"/>
</dbReference>
<accession>A0A2P4ZFQ7</accession>
<evidence type="ECO:0000313" key="3">
    <source>
        <dbReference type="EMBL" id="PON23121.1"/>
    </source>
</evidence>
<feature type="domain" description="Zn(2)-C6 fungal-type" evidence="2">
    <location>
        <begin position="7"/>
        <end position="37"/>
    </location>
</feature>
<dbReference type="PROSITE" id="PS00463">
    <property type="entry name" value="ZN2_CY6_FUNGAL_1"/>
    <property type="match status" value="1"/>
</dbReference>